<accession>A0ABY2ISL4</accession>
<dbReference type="EMBL" id="SOFS01000001">
    <property type="protein sequence ID" value="TFC24067.1"/>
    <property type="molecule type" value="Genomic_DNA"/>
</dbReference>
<keyword evidence="1" id="KW-0812">Transmembrane</keyword>
<evidence type="ECO:0008006" key="4">
    <source>
        <dbReference type="Google" id="ProtNLM"/>
    </source>
</evidence>
<keyword evidence="1" id="KW-0472">Membrane</keyword>
<dbReference type="Proteomes" id="UP000297604">
    <property type="component" value="Unassembled WGS sequence"/>
</dbReference>
<proteinExistence type="predicted"/>
<evidence type="ECO:0000313" key="2">
    <source>
        <dbReference type="EMBL" id="TFC24067.1"/>
    </source>
</evidence>
<gene>
    <name evidence="2" type="ORF">E3O46_00030</name>
</gene>
<dbReference type="RefSeq" id="WP_134560874.1">
    <property type="nucleotide sequence ID" value="NZ_SOFS01000001.1"/>
</dbReference>
<name>A0ABY2ISL4_9MICO</name>
<keyword evidence="3" id="KW-1185">Reference proteome</keyword>
<evidence type="ECO:0000313" key="3">
    <source>
        <dbReference type="Proteomes" id="UP000297604"/>
    </source>
</evidence>
<evidence type="ECO:0000256" key="1">
    <source>
        <dbReference type="SAM" id="Phobius"/>
    </source>
</evidence>
<comment type="caution">
    <text evidence="2">The sequence shown here is derived from an EMBL/GenBank/DDBJ whole genome shotgun (WGS) entry which is preliminary data.</text>
</comment>
<keyword evidence="1" id="KW-1133">Transmembrane helix</keyword>
<sequence>MVFEISAESEQHRRAGRLREAAQADAALQEVLRRGYPGRHDVLDALWWRAHPLTETPAGRPDPAAELPELQAAVYSRARSPESASEDEQRLAALQLALGRDTADLDALLGQYPTLEAGALAKTGPFLPARVRKVPLSDPDTGTFRTLAEGGADAAAGTAAGPGPEAAAPRRLRVLRAGALVLAGAAVGVLALLVLQASGLAGATDASGGATPTAGASETAGPAASAGNLLGVFDQPEFVPDDTTPALGGEYTSVHSLFGPVLETGLPYSVFAARLRDDQYCLILRNADLTGTSACTTLDELAGSGLHLNATVMGSLGTAGPLTVSDAYDQLIDVSVDWTADGMSSSSGPHPSADG</sequence>
<organism evidence="2 3">
    <name type="scientific">Cryobacterium glucosi</name>
    <dbReference type="NCBI Taxonomy" id="1259175"/>
    <lineage>
        <taxon>Bacteria</taxon>
        <taxon>Bacillati</taxon>
        <taxon>Actinomycetota</taxon>
        <taxon>Actinomycetes</taxon>
        <taxon>Micrococcales</taxon>
        <taxon>Microbacteriaceae</taxon>
        <taxon>Cryobacterium</taxon>
    </lineage>
</organism>
<feature type="transmembrane region" description="Helical" evidence="1">
    <location>
        <begin position="174"/>
        <end position="195"/>
    </location>
</feature>
<reference evidence="2 3" key="1">
    <citation type="submission" date="2019-03" db="EMBL/GenBank/DDBJ databases">
        <title>Genomics of glacier-inhabiting Cryobacterium strains.</title>
        <authorList>
            <person name="Liu Q."/>
            <person name="Xin Y.-H."/>
        </authorList>
    </citation>
    <scope>NUCLEOTIDE SEQUENCE [LARGE SCALE GENOMIC DNA]</scope>
    <source>
        <strain evidence="2 3">MDB1-5</strain>
    </source>
</reference>
<protein>
    <recommendedName>
        <fullName evidence="4">Anti-sigma factor</fullName>
    </recommendedName>
</protein>